<dbReference type="GO" id="GO:0004252">
    <property type="term" value="F:serine-type endopeptidase activity"/>
    <property type="evidence" value="ECO:0007669"/>
    <property type="project" value="InterPro"/>
</dbReference>
<dbReference type="InterPro" id="IPR043504">
    <property type="entry name" value="Peptidase_S1_PA_chymotrypsin"/>
</dbReference>
<dbReference type="FunFam" id="2.40.10.10:FF:000028">
    <property type="entry name" value="Serine protease easter"/>
    <property type="match status" value="1"/>
</dbReference>
<evidence type="ECO:0000256" key="2">
    <source>
        <dbReference type="ARBA" id="ARBA00023157"/>
    </source>
</evidence>
<dbReference type="Pfam" id="PF00089">
    <property type="entry name" value="Trypsin"/>
    <property type="match status" value="1"/>
</dbReference>
<dbReference type="GO" id="GO:0006508">
    <property type="term" value="P:proteolysis"/>
    <property type="evidence" value="ECO:0007669"/>
    <property type="project" value="InterPro"/>
</dbReference>
<evidence type="ECO:0000256" key="1">
    <source>
        <dbReference type="ARBA" id="ARBA00022729"/>
    </source>
</evidence>
<evidence type="ECO:0000256" key="3">
    <source>
        <dbReference type="ARBA" id="ARBA00023180"/>
    </source>
</evidence>
<feature type="domain" description="Peptidase S1" evidence="6">
    <location>
        <begin position="112"/>
        <end position="354"/>
    </location>
</feature>
<dbReference type="Gene3D" id="2.40.10.10">
    <property type="entry name" value="Trypsin-like serine proteases"/>
    <property type="match status" value="1"/>
</dbReference>
<dbReference type="SMART" id="SM00020">
    <property type="entry name" value="Tryp_SPc"/>
    <property type="match status" value="1"/>
</dbReference>
<organism evidence="7 8">
    <name type="scientific">Vespula pensylvanica</name>
    <name type="common">Western yellow jacket</name>
    <name type="synonym">Wasp</name>
    <dbReference type="NCBI Taxonomy" id="30213"/>
    <lineage>
        <taxon>Eukaryota</taxon>
        <taxon>Metazoa</taxon>
        <taxon>Ecdysozoa</taxon>
        <taxon>Arthropoda</taxon>
        <taxon>Hexapoda</taxon>
        <taxon>Insecta</taxon>
        <taxon>Pterygota</taxon>
        <taxon>Neoptera</taxon>
        <taxon>Endopterygota</taxon>
        <taxon>Hymenoptera</taxon>
        <taxon>Apocrita</taxon>
        <taxon>Aculeata</taxon>
        <taxon>Vespoidea</taxon>
        <taxon>Vespidae</taxon>
        <taxon>Vespinae</taxon>
        <taxon>Vespula</taxon>
    </lineage>
</organism>
<feature type="compositionally biased region" description="Polar residues" evidence="5">
    <location>
        <begin position="13"/>
        <end position="26"/>
    </location>
</feature>
<dbReference type="EMBL" id="JACSDY010000003">
    <property type="protein sequence ID" value="KAF7432420.1"/>
    <property type="molecule type" value="Genomic_DNA"/>
</dbReference>
<dbReference type="Proteomes" id="UP000600918">
    <property type="component" value="Unassembled WGS sequence"/>
</dbReference>
<protein>
    <recommendedName>
        <fullName evidence="6">Peptidase S1 domain-containing protein</fullName>
    </recommendedName>
</protein>
<name>A0A834P8S4_VESPE</name>
<comment type="caution">
    <text evidence="7">The sequence shown here is derived from an EMBL/GenBank/DDBJ whole genome shotgun (WGS) entry which is preliminary data.</text>
</comment>
<keyword evidence="3" id="KW-0325">Glycoprotein</keyword>
<reference evidence="7" key="1">
    <citation type="journal article" date="2020" name="G3 (Bethesda)">
        <title>High-Quality Assemblies for Three Invasive Social Wasps from the &lt;i&gt;Vespula&lt;/i&gt; Genus.</title>
        <authorList>
            <person name="Harrop T.W.R."/>
            <person name="Guhlin J."/>
            <person name="McLaughlin G.M."/>
            <person name="Permina E."/>
            <person name="Stockwell P."/>
            <person name="Gilligan J."/>
            <person name="Le Lec M.F."/>
            <person name="Gruber M.A.M."/>
            <person name="Quinn O."/>
            <person name="Lovegrove M."/>
            <person name="Duncan E.J."/>
            <person name="Remnant E.J."/>
            <person name="Van Eeckhoven J."/>
            <person name="Graham B."/>
            <person name="Knapp R.A."/>
            <person name="Langford K.W."/>
            <person name="Kronenberg Z."/>
            <person name="Press M.O."/>
            <person name="Eacker S.M."/>
            <person name="Wilson-Rankin E.E."/>
            <person name="Purcell J."/>
            <person name="Lester P.J."/>
            <person name="Dearden P.K."/>
        </authorList>
    </citation>
    <scope>NUCLEOTIDE SEQUENCE</scope>
    <source>
        <strain evidence="7">Volc-1</strain>
    </source>
</reference>
<dbReference type="AlphaFoldDB" id="A0A834P8S4"/>
<proteinExistence type="inferred from homology"/>
<dbReference type="InterPro" id="IPR001254">
    <property type="entry name" value="Trypsin_dom"/>
</dbReference>
<evidence type="ECO:0000256" key="4">
    <source>
        <dbReference type="ARBA" id="ARBA00024195"/>
    </source>
</evidence>
<evidence type="ECO:0000259" key="6">
    <source>
        <dbReference type="PROSITE" id="PS50240"/>
    </source>
</evidence>
<dbReference type="PANTHER" id="PTHR24260:SF145">
    <property type="entry name" value="FI17609P1-RELATED"/>
    <property type="match status" value="1"/>
</dbReference>
<dbReference type="InterPro" id="IPR009003">
    <property type="entry name" value="Peptidase_S1_PA"/>
</dbReference>
<sequence>MHFLRDKEISAGRRNNNTVKETNGNRTKNKLVCRSTNRLVEIISKRAKYKAILMKRNELPIHSFRQSICDYSALRPKVCCDVSSYSSRPLLPEQNIRSLLESKSNCECGKSLIKNNIDIFGSYPFLARIGFINLQKGNMKYPCSGTIINERTVVTTASCALANSQIYKLYAVAIGEFNTETDPDCNPLFCGRNVQLYNISYIIKHPNYCADTFANNVALIRLEKPIHFEVTAQPVCLLPREIYVKAGSNTVLIGWGKLSNQKDLSTMQQELKMTLLPKQNCWDFLNQGYSVELCASGETEPCSAYNGSPLLYKYSDTYFLVGILSYGSNCDEKSNSPLVFVDVQKYARWLLENL</sequence>
<feature type="compositionally biased region" description="Basic and acidic residues" evidence="5">
    <location>
        <begin position="1"/>
        <end position="11"/>
    </location>
</feature>
<keyword evidence="8" id="KW-1185">Reference proteome</keyword>
<feature type="region of interest" description="Disordered" evidence="5">
    <location>
        <begin position="1"/>
        <end position="26"/>
    </location>
</feature>
<dbReference type="PRINTS" id="PR00722">
    <property type="entry name" value="CHYMOTRYPSIN"/>
</dbReference>
<dbReference type="InterPro" id="IPR051333">
    <property type="entry name" value="CLIP_Serine_Protease"/>
</dbReference>
<keyword evidence="1" id="KW-0732">Signal</keyword>
<comment type="similarity">
    <text evidence="4">Belongs to the peptidase S1 family. CLIP subfamily.</text>
</comment>
<dbReference type="PANTHER" id="PTHR24260">
    <property type="match status" value="1"/>
</dbReference>
<dbReference type="InterPro" id="IPR001314">
    <property type="entry name" value="Peptidase_S1A"/>
</dbReference>
<evidence type="ECO:0000313" key="8">
    <source>
        <dbReference type="Proteomes" id="UP000600918"/>
    </source>
</evidence>
<evidence type="ECO:0000256" key="5">
    <source>
        <dbReference type="SAM" id="MobiDB-lite"/>
    </source>
</evidence>
<evidence type="ECO:0000313" key="7">
    <source>
        <dbReference type="EMBL" id="KAF7432420.1"/>
    </source>
</evidence>
<dbReference type="SUPFAM" id="SSF50494">
    <property type="entry name" value="Trypsin-like serine proteases"/>
    <property type="match status" value="1"/>
</dbReference>
<accession>A0A834P8S4</accession>
<keyword evidence="2" id="KW-1015">Disulfide bond</keyword>
<dbReference type="PROSITE" id="PS50240">
    <property type="entry name" value="TRYPSIN_DOM"/>
    <property type="match status" value="1"/>
</dbReference>
<gene>
    <name evidence="7" type="ORF">H0235_005344</name>
</gene>
<dbReference type="CDD" id="cd00190">
    <property type="entry name" value="Tryp_SPc"/>
    <property type="match status" value="1"/>
</dbReference>